<evidence type="ECO:0000313" key="3">
    <source>
        <dbReference type="EMBL" id="MBO8473409.1"/>
    </source>
</evidence>
<sequence length="310" mass="35119">MTPSFESFILPYLLCLKDGKEHTMSELTQFCANFLNLSDADREERTKNGSSTKLYDRTQWSGTYLRKALLVESPERGIYKITQRGLSLLETNPTVINKKILSQYPEFLEFTATKPITQKPCLTKEIRNNTVAVLSTNKTPNEIMDDAYNEISESLIDDLLNAIKKQTPQFFERLVIKLLVAMGYGGSFKDAARVTQYSHDEGIDGIIKEDKLGLDSVYIQAKRYDNGTIGRKEIQSFVGALSGKGATKGIFLTTSAYTKEAIEYTPAPNIKIILIDGKQLCKYMIEYNIGVSTRQVYEIKRIDSDFFEEE</sequence>
<keyword evidence="3" id="KW-0255">Endonuclease</keyword>
<dbReference type="InterPro" id="IPR007560">
    <property type="entry name" value="Restrct_endonuc_IV_Mrr"/>
</dbReference>
<dbReference type="InterPro" id="IPR011335">
    <property type="entry name" value="Restrct_endonuc-II-like"/>
</dbReference>
<proteinExistence type="predicted"/>
<dbReference type="Proteomes" id="UP000823604">
    <property type="component" value="Unassembled WGS sequence"/>
</dbReference>
<evidence type="ECO:0000313" key="4">
    <source>
        <dbReference type="Proteomes" id="UP000823604"/>
    </source>
</evidence>
<feature type="domain" description="Restriction endonuclease type IV Mrr" evidence="1">
    <location>
        <begin position="164"/>
        <end position="284"/>
    </location>
</feature>
<dbReference type="GO" id="GO:0009307">
    <property type="term" value="P:DNA restriction-modification system"/>
    <property type="evidence" value="ECO:0007669"/>
    <property type="project" value="InterPro"/>
</dbReference>
<reference evidence="3" key="2">
    <citation type="journal article" date="2021" name="PeerJ">
        <title>Extensive microbial diversity within the chicken gut microbiome revealed by metagenomics and culture.</title>
        <authorList>
            <person name="Gilroy R."/>
            <person name="Ravi A."/>
            <person name="Getino M."/>
            <person name="Pursley I."/>
            <person name="Horton D.L."/>
            <person name="Alikhan N.F."/>
            <person name="Baker D."/>
            <person name="Gharbi K."/>
            <person name="Hall N."/>
            <person name="Watson M."/>
            <person name="Adriaenssens E.M."/>
            <person name="Foster-Nyarko E."/>
            <person name="Jarju S."/>
            <person name="Secka A."/>
            <person name="Antonio M."/>
            <person name="Oren A."/>
            <person name="Chaudhuri R.R."/>
            <person name="La Ragione R."/>
            <person name="Hildebrand F."/>
            <person name="Pallen M.J."/>
        </authorList>
    </citation>
    <scope>NUCLEOTIDE SEQUENCE</scope>
    <source>
        <strain evidence="3">B1-8020</strain>
    </source>
</reference>
<dbReference type="Gene3D" id="3.40.1350.10">
    <property type="match status" value="1"/>
</dbReference>
<comment type="caution">
    <text evidence="3">The sequence shown here is derived from an EMBL/GenBank/DDBJ whole genome shotgun (WGS) entry which is preliminary data.</text>
</comment>
<dbReference type="Pfam" id="PF14338">
    <property type="entry name" value="Mrr_N"/>
    <property type="match status" value="1"/>
</dbReference>
<dbReference type="InterPro" id="IPR025745">
    <property type="entry name" value="Mrr-like_N_dom"/>
</dbReference>
<evidence type="ECO:0000259" key="2">
    <source>
        <dbReference type="Pfam" id="PF14338"/>
    </source>
</evidence>
<dbReference type="InterPro" id="IPR052906">
    <property type="entry name" value="Type_IV_Methyl-Rstrct_Enzyme"/>
</dbReference>
<reference evidence="3" key="1">
    <citation type="submission" date="2020-10" db="EMBL/GenBank/DDBJ databases">
        <authorList>
            <person name="Gilroy R."/>
        </authorList>
    </citation>
    <scope>NUCLEOTIDE SEQUENCE</scope>
    <source>
        <strain evidence="3">B1-8020</strain>
    </source>
</reference>
<gene>
    <name evidence="3" type="ORF">IAB81_07255</name>
</gene>
<dbReference type="GO" id="GO:0003677">
    <property type="term" value="F:DNA binding"/>
    <property type="evidence" value="ECO:0007669"/>
    <property type="project" value="InterPro"/>
</dbReference>
<dbReference type="GO" id="GO:0015666">
    <property type="term" value="F:restriction endodeoxyribonuclease activity"/>
    <property type="evidence" value="ECO:0007669"/>
    <property type="project" value="TreeGrafter"/>
</dbReference>
<dbReference type="PANTHER" id="PTHR30015">
    <property type="entry name" value="MRR RESTRICTION SYSTEM PROTEIN"/>
    <property type="match status" value="1"/>
</dbReference>
<name>A0A9D9IKY1_9BACT</name>
<keyword evidence="3" id="KW-0540">Nuclease</keyword>
<organism evidence="3 4">
    <name type="scientific">Candidatus Merdivivens pullicola</name>
    <dbReference type="NCBI Taxonomy" id="2840872"/>
    <lineage>
        <taxon>Bacteria</taxon>
        <taxon>Pseudomonadati</taxon>
        <taxon>Bacteroidota</taxon>
        <taxon>Bacteroidia</taxon>
        <taxon>Bacteroidales</taxon>
        <taxon>Muribaculaceae</taxon>
        <taxon>Muribaculaceae incertae sedis</taxon>
        <taxon>Candidatus Merdivivens</taxon>
    </lineage>
</organism>
<dbReference type="InterPro" id="IPR011856">
    <property type="entry name" value="tRNA_endonuc-like_dom_sf"/>
</dbReference>
<dbReference type="EMBL" id="JADIMA010000070">
    <property type="protein sequence ID" value="MBO8473409.1"/>
    <property type="molecule type" value="Genomic_DNA"/>
</dbReference>
<dbReference type="SUPFAM" id="SSF52980">
    <property type="entry name" value="Restriction endonuclease-like"/>
    <property type="match status" value="1"/>
</dbReference>
<dbReference type="PANTHER" id="PTHR30015:SF7">
    <property type="entry name" value="TYPE IV METHYL-DIRECTED RESTRICTION ENZYME ECOKMRR"/>
    <property type="match status" value="1"/>
</dbReference>
<keyword evidence="3" id="KW-0378">Hydrolase</keyword>
<evidence type="ECO:0000259" key="1">
    <source>
        <dbReference type="Pfam" id="PF04471"/>
    </source>
</evidence>
<accession>A0A9D9IKY1</accession>
<dbReference type="AlphaFoldDB" id="A0A9D9IKY1"/>
<feature type="domain" description="Restriction system protein Mrr-like N-terminal" evidence="2">
    <location>
        <begin position="5"/>
        <end position="90"/>
    </location>
</feature>
<protein>
    <submittedName>
        <fullName evidence="3">Restriction endonuclease</fullName>
    </submittedName>
</protein>
<dbReference type="Pfam" id="PF04471">
    <property type="entry name" value="Mrr_cat"/>
    <property type="match status" value="1"/>
</dbReference>